<evidence type="ECO:0000256" key="1">
    <source>
        <dbReference type="ARBA" id="ARBA00022908"/>
    </source>
</evidence>
<dbReference type="EMBL" id="CADCWE010000240">
    <property type="protein sequence ID" value="CAA9560368.1"/>
    <property type="molecule type" value="Genomic_DNA"/>
</dbReference>
<proteinExistence type="predicted"/>
<name>A0A6J4UUN2_9BACT</name>
<dbReference type="InterPro" id="IPR011010">
    <property type="entry name" value="DNA_brk_join_enz"/>
</dbReference>
<protein>
    <recommendedName>
        <fullName evidence="4">Core-binding (CB) domain-containing protein</fullName>
    </recommendedName>
</protein>
<dbReference type="PROSITE" id="PS51900">
    <property type="entry name" value="CB"/>
    <property type="match status" value="1"/>
</dbReference>
<accession>A0A6J4UUN2</accession>
<dbReference type="InterPro" id="IPR010998">
    <property type="entry name" value="Integrase_recombinase_N"/>
</dbReference>
<evidence type="ECO:0000259" key="4">
    <source>
        <dbReference type="PROSITE" id="PS51900"/>
    </source>
</evidence>
<keyword evidence="2 3" id="KW-0238">DNA-binding</keyword>
<reference evidence="5" key="1">
    <citation type="submission" date="2020-02" db="EMBL/GenBank/DDBJ databases">
        <authorList>
            <person name="Meier V. D."/>
        </authorList>
    </citation>
    <scope>NUCLEOTIDE SEQUENCE</scope>
    <source>
        <strain evidence="5">AVDCRST_MAG73</strain>
    </source>
</reference>
<dbReference type="Pfam" id="PF14659">
    <property type="entry name" value="Phage_int_SAM_3"/>
    <property type="match status" value="1"/>
</dbReference>
<keyword evidence="1" id="KW-0229">DNA integration</keyword>
<dbReference type="InterPro" id="IPR004107">
    <property type="entry name" value="Integrase_SAM-like_N"/>
</dbReference>
<evidence type="ECO:0000313" key="5">
    <source>
        <dbReference type="EMBL" id="CAA9560368.1"/>
    </source>
</evidence>
<feature type="domain" description="Core-binding (CB)" evidence="4">
    <location>
        <begin position="65"/>
        <end position="148"/>
    </location>
</feature>
<dbReference type="GO" id="GO:0015074">
    <property type="term" value="P:DNA integration"/>
    <property type="evidence" value="ECO:0007669"/>
    <property type="project" value="UniProtKB-KW"/>
</dbReference>
<gene>
    <name evidence="5" type="ORF">AVDCRST_MAG73-3629</name>
</gene>
<dbReference type="GO" id="GO:0003677">
    <property type="term" value="F:DNA binding"/>
    <property type="evidence" value="ECO:0007669"/>
    <property type="project" value="UniProtKB-UniRule"/>
</dbReference>
<dbReference type="Gene3D" id="1.10.150.130">
    <property type="match status" value="1"/>
</dbReference>
<dbReference type="AlphaFoldDB" id="A0A6J4UUN2"/>
<organism evidence="5">
    <name type="scientific">uncultured Thermomicrobiales bacterium</name>
    <dbReference type="NCBI Taxonomy" id="1645740"/>
    <lineage>
        <taxon>Bacteria</taxon>
        <taxon>Pseudomonadati</taxon>
        <taxon>Thermomicrobiota</taxon>
        <taxon>Thermomicrobia</taxon>
        <taxon>Thermomicrobiales</taxon>
        <taxon>environmental samples</taxon>
    </lineage>
</organism>
<evidence type="ECO:0000256" key="2">
    <source>
        <dbReference type="ARBA" id="ARBA00023125"/>
    </source>
</evidence>
<feature type="non-terminal residue" evidence="5">
    <location>
        <position position="164"/>
    </location>
</feature>
<dbReference type="InterPro" id="IPR044068">
    <property type="entry name" value="CB"/>
</dbReference>
<sequence length="164" mass="18306">MTAKRRGHNEGNIKQRTDGLWEARVSLPGGKRKSLYGKTRKDVQDKLRAALRDLDAGLDLGTARQTVGQFLDTWLADVVKPTLAPKTYESYAVMCRVHIKPGLGHHQLSRLTPQHVAALLKAKQDAGLSPRTVQYIRAVLRIALNRALKWQLVPRNVVTLTDSP</sequence>
<dbReference type="SUPFAM" id="SSF56349">
    <property type="entry name" value="DNA breaking-rejoining enzymes"/>
    <property type="match status" value="1"/>
</dbReference>
<evidence type="ECO:0000256" key="3">
    <source>
        <dbReference type="PROSITE-ProRule" id="PRU01248"/>
    </source>
</evidence>